<dbReference type="PANTHER" id="PTHR24082:SF283">
    <property type="entry name" value="NUCLEAR HORMONE RECEPTOR HR96"/>
    <property type="match status" value="1"/>
</dbReference>
<feature type="compositionally biased region" description="Low complexity" evidence="8">
    <location>
        <begin position="278"/>
        <end position="300"/>
    </location>
</feature>
<feature type="compositionally biased region" description="Basic and acidic residues" evidence="8">
    <location>
        <begin position="416"/>
        <end position="428"/>
    </location>
</feature>
<evidence type="ECO:0000256" key="7">
    <source>
        <dbReference type="ARBA" id="ARBA00023170"/>
    </source>
</evidence>
<feature type="region of interest" description="Disordered" evidence="8">
    <location>
        <begin position="97"/>
        <end position="134"/>
    </location>
</feature>
<evidence type="ECO:0000313" key="11">
    <source>
        <dbReference type="Proteomes" id="UP000747542"/>
    </source>
</evidence>
<dbReference type="SUPFAM" id="SSF48508">
    <property type="entry name" value="Nuclear receptor ligand-binding domain"/>
    <property type="match status" value="1"/>
</dbReference>
<keyword evidence="5" id="KW-0238">DNA-binding</keyword>
<keyword evidence="1" id="KW-0479">Metal-binding</keyword>
<proteinExistence type="predicted"/>
<dbReference type="InterPro" id="IPR050234">
    <property type="entry name" value="Nuclear_hormone_rcpt_NR1"/>
</dbReference>
<comment type="caution">
    <text evidence="10">The sequence shown here is derived from an EMBL/GenBank/DDBJ whole genome shotgun (WGS) entry which is preliminary data.</text>
</comment>
<evidence type="ECO:0000256" key="3">
    <source>
        <dbReference type="ARBA" id="ARBA00022833"/>
    </source>
</evidence>
<name>A0A8J5MLH8_HOMAM</name>
<keyword evidence="2" id="KW-0863">Zinc-finger</keyword>
<dbReference type="PROSITE" id="PS51843">
    <property type="entry name" value="NR_LBD"/>
    <property type="match status" value="1"/>
</dbReference>
<dbReference type="GO" id="GO:0000122">
    <property type="term" value="P:negative regulation of transcription by RNA polymerase II"/>
    <property type="evidence" value="ECO:0007669"/>
    <property type="project" value="TreeGrafter"/>
</dbReference>
<evidence type="ECO:0000256" key="8">
    <source>
        <dbReference type="SAM" id="MobiDB-lite"/>
    </source>
</evidence>
<dbReference type="AlphaFoldDB" id="A0A8J5MLH8"/>
<dbReference type="GO" id="GO:0008270">
    <property type="term" value="F:zinc ion binding"/>
    <property type="evidence" value="ECO:0007669"/>
    <property type="project" value="UniProtKB-KW"/>
</dbReference>
<evidence type="ECO:0000259" key="9">
    <source>
        <dbReference type="PROSITE" id="PS51843"/>
    </source>
</evidence>
<feature type="region of interest" description="Disordered" evidence="8">
    <location>
        <begin position="402"/>
        <end position="472"/>
    </location>
</feature>
<accession>A0A8J5MLH8</accession>
<dbReference type="EMBL" id="JAHLQT010041065">
    <property type="protein sequence ID" value="KAG7155630.1"/>
    <property type="molecule type" value="Genomic_DNA"/>
</dbReference>
<evidence type="ECO:0000256" key="2">
    <source>
        <dbReference type="ARBA" id="ARBA00022771"/>
    </source>
</evidence>
<organism evidence="10 11">
    <name type="scientific">Homarus americanus</name>
    <name type="common">American lobster</name>
    <dbReference type="NCBI Taxonomy" id="6706"/>
    <lineage>
        <taxon>Eukaryota</taxon>
        <taxon>Metazoa</taxon>
        <taxon>Ecdysozoa</taxon>
        <taxon>Arthropoda</taxon>
        <taxon>Crustacea</taxon>
        <taxon>Multicrustacea</taxon>
        <taxon>Malacostraca</taxon>
        <taxon>Eumalacostraca</taxon>
        <taxon>Eucarida</taxon>
        <taxon>Decapoda</taxon>
        <taxon>Pleocyemata</taxon>
        <taxon>Astacidea</taxon>
        <taxon>Nephropoidea</taxon>
        <taxon>Nephropidae</taxon>
        <taxon>Homarus</taxon>
    </lineage>
</organism>
<feature type="region of interest" description="Disordered" evidence="8">
    <location>
        <begin position="51"/>
        <end position="84"/>
    </location>
</feature>
<feature type="region of interest" description="Disordered" evidence="8">
    <location>
        <begin position="264"/>
        <end position="328"/>
    </location>
</feature>
<evidence type="ECO:0000313" key="10">
    <source>
        <dbReference type="EMBL" id="KAG7155630.1"/>
    </source>
</evidence>
<feature type="compositionally biased region" description="Low complexity" evidence="8">
    <location>
        <begin position="363"/>
        <end position="374"/>
    </location>
</feature>
<feature type="region of interest" description="Disordered" evidence="8">
    <location>
        <begin position="343"/>
        <end position="374"/>
    </location>
</feature>
<protein>
    <recommendedName>
        <fullName evidence="9">NR LBD domain-containing protein</fullName>
    </recommendedName>
</protein>
<evidence type="ECO:0000256" key="6">
    <source>
        <dbReference type="ARBA" id="ARBA00023163"/>
    </source>
</evidence>
<dbReference type="Proteomes" id="UP000747542">
    <property type="component" value="Unassembled WGS sequence"/>
</dbReference>
<sequence length="902" mass="100958">MVRLGISSSSSGQRNDDSNVCSQPDNELHYSPAVEDNFHQHSQHHLIIEPSRSSSHHYEVENYSEQTTSGSHFPPSQEIPEVTPPSSHALLTVLSSGGHTSQLHPPGCSHRTMKSLSDGHVRSQKRSFQESDYSSLDVHSEGQYAREVKWCPVCRSPIMSGVVHQCSGMLQPESHTYTHKVISDSTSQQFMPTTTRDSHVPITLSSITSSTIVDNCQREVAEANISPPFLSRVPNLLPITQNTQHHSLSSSEGTRQAVVIANPSLTKPSVPQPPPVHPSLESPSQHEQQSSSSSSSQRDSSVGKPCQSAPPWSVNESNPSAQESNAWETPTSLISRLTAGLTAHSIQQQQQEEKALSHRSCTSPSMSESSDVSSYFGQKEFVQTEDPFHMAHQRMIDEVMQLDPPSSSSQTLHMKVQREKGIRPEMGRERRRKYTSSESVSSEPMHGESSVCGSQDSDVDDNSNSRYLDENGQLPDLDTLLKTIKQPLLSSYVPDKSNIQDFLEPDEIGHINHMIKSLSDAVLTISLPDTLYKNKGFTPLDYMDIHLNAVIRQFFFVFKNEDFLNLMLSDQIALLNGCSLRAVCCAGLYLFNKDSGCWYIPGSTSRISHPVVHVSDLLQVYPQYLVNRLFELNTAAAKLGFDWPIGVITNCILMYTPIKKFIQEMDKVDILRNKYVSLLLKYISWKHGHHNASLIFPEILKVLDALLLLVEDLSSVTLNLSEDEVMAVEERLSTLTLLQIAPLKCHTSKLKETVASWSSLECVKLGDIQNRLCMALQFNMLDSIQSSTAEYWTTSSMYYASNLSRDNHFITQQKNLPQILPSSDKSFQKGHIFNQLSCVDEKPSQPCNELKKINSFLAEKDLVLLRRFLEDVTGRESSMLVQNIKEKMDSNQIQLIIKKLCS</sequence>
<dbReference type="InterPro" id="IPR035500">
    <property type="entry name" value="NHR-like_dom_sf"/>
</dbReference>
<dbReference type="GO" id="GO:0030154">
    <property type="term" value="P:cell differentiation"/>
    <property type="evidence" value="ECO:0007669"/>
    <property type="project" value="TreeGrafter"/>
</dbReference>
<evidence type="ECO:0000256" key="5">
    <source>
        <dbReference type="ARBA" id="ARBA00023125"/>
    </source>
</evidence>
<keyword evidence="6" id="KW-0804">Transcription</keyword>
<keyword evidence="3" id="KW-0862">Zinc</keyword>
<dbReference type="GO" id="GO:0045944">
    <property type="term" value="P:positive regulation of transcription by RNA polymerase II"/>
    <property type="evidence" value="ECO:0007669"/>
    <property type="project" value="TreeGrafter"/>
</dbReference>
<dbReference type="Gene3D" id="1.10.565.10">
    <property type="entry name" value="Retinoid X Receptor"/>
    <property type="match status" value="1"/>
</dbReference>
<dbReference type="GO" id="GO:0000978">
    <property type="term" value="F:RNA polymerase II cis-regulatory region sequence-specific DNA binding"/>
    <property type="evidence" value="ECO:0007669"/>
    <property type="project" value="TreeGrafter"/>
</dbReference>
<dbReference type="GO" id="GO:0004879">
    <property type="term" value="F:nuclear receptor activity"/>
    <property type="evidence" value="ECO:0007669"/>
    <property type="project" value="TreeGrafter"/>
</dbReference>
<reference evidence="10" key="1">
    <citation type="journal article" date="2021" name="Sci. Adv.">
        <title>The American lobster genome reveals insights on longevity, neural, and immune adaptations.</title>
        <authorList>
            <person name="Polinski J.M."/>
            <person name="Zimin A.V."/>
            <person name="Clark K.F."/>
            <person name="Kohn A.B."/>
            <person name="Sadowski N."/>
            <person name="Timp W."/>
            <person name="Ptitsyn A."/>
            <person name="Khanna P."/>
            <person name="Romanova D.Y."/>
            <person name="Williams P."/>
            <person name="Greenwood S.J."/>
            <person name="Moroz L.L."/>
            <person name="Walt D.R."/>
            <person name="Bodnar A.G."/>
        </authorList>
    </citation>
    <scope>NUCLEOTIDE SEQUENCE</scope>
    <source>
        <strain evidence="10">GMGI-L3</strain>
    </source>
</reference>
<dbReference type="PANTHER" id="PTHR24082">
    <property type="entry name" value="NUCLEAR HORMONE RECEPTOR"/>
    <property type="match status" value="1"/>
</dbReference>
<gene>
    <name evidence="10" type="ORF">Hamer_G016003</name>
</gene>
<feature type="domain" description="NR LBD" evidence="9">
    <location>
        <begin position="510"/>
        <end position="739"/>
    </location>
</feature>
<feature type="compositionally biased region" description="Polar residues" evidence="8">
    <location>
        <begin position="314"/>
        <end position="328"/>
    </location>
</feature>
<keyword evidence="4" id="KW-0805">Transcription regulation</keyword>
<feature type="region of interest" description="Disordered" evidence="8">
    <location>
        <begin position="1"/>
        <end position="30"/>
    </location>
</feature>
<keyword evidence="11" id="KW-1185">Reference proteome</keyword>
<keyword evidence="7" id="KW-0675">Receptor</keyword>
<evidence type="ECO:0000256" key="4">
    <source>
        <dbReference type="ARBA" id="ARBA00023015"/>
    </source>
</evidence>
<evidence type="ECO:0000256" key="1">
    <source>
        <dbReference type="ARBA" id="ARBA00022723"/>
    </source>
</evidence>
<dbReference type="InterPro" id="IPR000536">
    <property type="entry name" value="Nucl_hrmn_rcpt_lig-bd"/>
</dbReference>